<evidence type="ECO:0000313" key="5">
    <source>
        <dbReference type="EMBL" id="MDT0441687.1"/>
    </source>
</evidence>
<dbReference type="InterPro" id="IPR029063">
    <property type="entry name" value="SAM-dependent_MTases_sf"/>
</dbReference>
<dbReference type="CDD" id="cd02440">
    <property type="entry name" value="AdoMet_MTases"/>
    <property type="match status" value="1"/>
</dbReference>
<evidence type="ECO:0000313" key="6">
    <source>
        <dbReference type="Proteomes" id="UP001183615"/>
    </source>
</evidence>
<comment type="caution">
    <text evidence="5">The sequence shown here is derived from an EMBL/GenBank/DDBJ whole genome shotgun (WGS) entry which is preliminary data.</text>
</comment>
<dbReference type="Pfam" id="PF08241">
    <property type="entry name" value="Methyltransf_11"/>
    <property type="match status" value="1"/>
</dbReference>
<evidence type="ECO:0000259" key="4">
    <source>
        <dbReference type="Pfam" id="PF08241"/>
    </source>
</evidence>
<reference evidence="6" key="1">
    <citation type="submission" date="2023-07" db="EMBL/GenBank/DDBJ databases">
        <title>30 novel species of actinomycetes from the DSMZ collection.</title>
        <authorList>
            <person name="Nouioui I."/>
        </authorList>
    </citation>
    <scope>NUCLEOTIDE SEQUENCE [LARGE SCALE GENOMIC DNA]</scope>
    <source>
        <strain evidence="6">DSM 41886</strain>
    </source>
</reference>
<keyword evidence="3" id="KW-0949">S-adenosyl-L-methionine</keyword>
<keyword evidence="6" id="KW-1185">Reference proteome</keyword>
<gene>
    <name evidence="5" type="ORF">RM779_03610</name>
</gene>
<sequence>MRDHSAAIAGYWDAAAASFDEEPDHGLRADATRAAWAALLRSWLPAPPAEVLDAGCGTGSLSLLLAEDGHRVVGVDLSRKMIERARAKFAAAQVEGRSVEGRFLVGDAAVPPTDGTSFDAVLCRHLIWTLPDPVAALREWVARLRPGGRLVLVEGRWGRSGEGSVPYADGAGGLPWQGGVGAADLAACVRPLVAGLRIEPLSDVQDLWGGAVSDERYALIGEAGEAGEAGEIRG</sequence>
<dbReference type="SUPFAM" id="SSF53335">
    <property type="entry name" value="S-adenosyl-L-methionine-dependent methyltransferases"/>
    <property type="match status" value="1"/>
</dbReference>
<keyword evidence="2 5" id="KW-0808">Transferase</keyword>
<accession>A0ABU2RY68</accession>
<dbReference type="RefSeq" id="WP_311615697.1">
    <property type="nucleotide sequence ID" value="NZ_JAVREV010000002.1"/>
</dbReference>
<name>A0ABU2RY68_9ACTN</name>
<dbReference type="Proteomes" id="UP001183615">
    <property type="component" value="Unassembled WGS sequence"/>
</dbReference>
<dbReference type="PANTHER" id="PTHR43464:SF19">
    <property type="entry name" value="UBIQUINONE BIOSYNTHESIS O-METHYLTRANSFERASE, MITOCHONDRIAL"/>
    <property type="match status" value="1"/>
</dbReference>
<dbReference type="EMBL" id="JAVREV010000002">
    <property type="protein sequence ID" value="MDT0441687.1"/>
    <property type="molecule type" value="Genomic_DNA"/>
</dbReference>
<evidence type="ECO:0000256" key="1">
    <source>
        <dbReference type="ARBA" id="ARBA00022603"/>
    </source>
</evidence>
<keyword evidence="1 5" id="KW-0489">Methyltransferase</keyword>
<dbReference type="PANTHER" id="PTHR43464">
    <property type="entry name" value="METHYLTRANSFERASE"/>
    <property type="match status" value="1"/>
</dbReference>
<organism evidence="5 6">
    <name type="scientific">Streptomyces johnsoniae</name>
    <dbReference type="NCBI Taxonomy" id="3075532"/>
    <lineage>
        <taxon>Bacteria</taxon>
        <taxon>Bacillati</taxon>
        <taxon>Actinomycetota</taxon>
        <taxon>Actinomycetes</taxon>
        <taxon>Kitasatosporales</taxon>
        <taxon>Streptomycetaceae</taxon>
        <taxon>Streptomyces</taxon>
    </lineage>
</organism>
<evidence type="ECO:0000256" key="2">
    <source>
        <dbReference type="ARBA" id="ARBA00022679"/>
    </source>
</evidence>
<protein>
    <submittedName>
        <fullName evidence="5">Class I SAM-dependent methyltransferase</fullName>
        <ecNumber evidence="5">2.1.-.-</ecNumber>
    </submittedName>
</protein>
<dbReference type="EC" id="2.1.-.-" evidence="5"/>
<dbReference type="Gene3D" id="3.40.50.150">
    <property type="entry name" value="Vaccinia Virus protein VP39"/>
    <property type="match status" value="1"/>
</dbReference>
<dbReference type="GO" id="GO:0032259">
    <property type="term" value="P:methylation"/>
    <property type="evidence" value="ECO:0007669"/>
    <property type="project" value="UniProtKB-KW"/>
</dbReference>
<dbReference type="InterPro" id="IPR013216">
    <property type="entry name" value="Methyltransf_11"/>
</dbReference>
<dbReference type="GO" id="GO:0008168">
    <property type="term" value="F:methyltransferase activity"/>
    <property type="evidence" value="ECO:0007669"/>
    <property type="project" value="UniProtKB-KW"/>
</dbReference>
<evidence type="ECO:0000256" key="3">
    <source>
        <dbReference type="ARBA" id="ARBA00022691"/>
    </source>
</evidence>
<feature type="domain" description="Methyltransferase type 11" evidence="4">
    <location>
        <begin position="52"/>
        <end position="152"/>
    </location>
</feature>
<proteinExistence type="predicted"/>